<feature type="transmembrane region" description="Helical" evidence="6">
    <location>
        <begin position="303"/>
        <end position="323"/>
    </location>
</feature>
<feature type="transmembrane region" description="Helical" evidence="6">
    <location>
        <begin position="344"/>
        <end position="365"/>
    </location>
</feature>
<evidence type="ECO:0000256" key="3">
    <source>
        <dbReference type="ARBA" id="ARBA00022692"/>
    </source>
</evidence>
<dbReference type="CDD" id="cd13124">
    <property type="entry name" value="MATE_SpoVB_like"/>
    <property type="match status" value="1"/>
</dbReference>
<dbReference type="PANTHER" id="PTHR30250:SF21">
    <property type="entry name" value="LIPID II FLIPPASE MURJ"/>
    <property type="match status" value="1"/>
</dbReference>
<name>A0A239YYB2_9STAP</name>
<evidence type="ECO:0000256" key="5">
    <source>
        <dbReference type="ARBA" id="ARBA00023136"/>
    </source>
</evidence>
<feature type="transmembrane region" description="Helical" evidence="6">
    <location>
        <begin position="405"/>
        <end position="429"/>
    </location>
</feature>
<dbReference type="KEGG" id="sste:SAMEA4384403_0983"/>
<feature type="transmembrane region" description="Helical" evidence="6">
    <location>
        <begin position="435"/>
        <end position="457"/>
    </location>
</feature>
<dbReference type="Proteomes" id="UP000242084">
    <property type="component" value="Chromosome 1"/>
</dbReference>
<dbReference type="EMBL" id="LT906462">
    <property type="protein sequence ID" value="SNV63905.1"/>
    <property type="molecule type" value="Genomic_DNA"/>
</dbReference>
<keyword evidence="3 6" id="KW-0812">Transmembrane</keyword>
<feature type="transmembrane region" description="Helical" evidence="6">
    <location>
        <begin position="204"/>
        <end position="222"/>
    </location>
</feature>
<dbReference type="InterPro" id="IPR024923">
    <property type="entry name" value="PG_synth_SpoVB"/>
</dbReference>
<dbReference type="InterPro" id="IPR002797">
    <property type="entry name" value="Polysacc_synth"/>
</dbReference>
<feature type="transmembrane region" description="Helical" evidence="6">
    <location>
        <begin position="12"/>
        <end position="36"/>
    </location>
</feature>
<keyword evidence="2" id="KW-1003">Cell membrane</keyword>
<feature type="transmembrane region" description="Helical" evidence="6">
    <location>
        <begin position="250"/>
        <end position="270"/>
    </location>
</feature>
<evidence type="ECO:0000256" key="4">
    <source>
        <dbReference type="ARBA" id="ARBA00022989"/>
    </source>
</evidence>
<dbReference type="InterPro" id="IPR050833">
    <property type="entry name" value="Poly_Biosynth_Transport"/>
</dbReference>
<feature type="transmembrane region" description="Helical" evidence="6">
    <location>
        <begin position="135"/>
        <end position="156"/>
    </location>
</feature>
<protein>
    <submittedName>
        <fullName evidence="7">Putative polysaccharide biosynthesis protein</fullName>
    </submittedName>
</protein>
<feature type="transmembrane region" description="Helical" evidence="6">
    <location>
        <begin position="177"/>
        <end position="198"/>
    </location>
</feature>
<evidence type="ECO:0000256" key="6">
    <source>
        <dbReference type="SAM" id="Phobius"/>
    </source>
</evidence>
<dbReference type="PIRSF" id="PIRSF038958">
    <property type="entry name" value="PG_synth_SpoVB"/>
    <property type="match status" value="1"/>
</dbReference>
<keyword evidence="5 6" id="KW-0472">Membrane</keyword>
<feature type="transmembrane region" description="Helical" evidence="6">
    <location>
        <begin position="48"/>
        <end position="71"/>
    </location>
</feature>
<reference evidence="7 8" key="1">
    <citation type="submission" date="2017-06" db="EMBL/GenBank/DDBJ databases">
        <authorList>
            <consortium name="Pathogen Informatics"/>
        </authorList>
    </citation>
    <scope>NUCLEOTIDE SEQUENCE [LARGE SCALE GENOMIC DNA]</scope>
    <source>
        <strain evidence="7 8">NCTC13839</strain>
    </source>
</reference>
<comment type="subcellular location">
    <subcellularLocation>
        <location evidence="1">Cell membrane</location>
        <topology evidence="1">Multi-pass membrane protein</topology>
    </subcellularLocation>
</comment>
<accession>A0A239YYB2</accession>
<gene>
    <name evidence="7" type="primary">ytgP_1</name>
    <name evidence="7" type="ORF">SAMEA4384403_00983</name>
</gene>
<dbReference type="RefSeq" id="WP_095087354.1">
    <property type="nucleotide sequence ID" value="NZ_BMDM01000002.1"/>
</dbReference>
<dbReference type="Pfam" id="PF01943">
    <property type="entry name" value="Polysacc_synt"/>
    <property type="match status" value="1"/>
</dbReference>
<evidence type="ECO:0000256" key="2">
    <source>
        <dbReference type="ARBA" id="ARBA00022475"/>
    </source>
</evidence>
<feature type="transmembrane region" description="Helical" evidence="6">
    <location>
        <begin position="499"/>
        <end position="519"/>
    </location>
</feature>
<feature type="transmembrane region" description="Helical" evidence="6">
    <location>
        <begin position="91"/>
        <end position="115"/>
    </location>
</feature>
<proteinExistence type="predicted"/>
<feature type="transmembrane region" description="Helical" evidence="6">
    <location>
        <begin position="469"/>
        <end position="493"/>
    </location>
</feature>
<evidence type="ECO:0000313" key="8">
    <source>
        <dbReference type="Proteomes" id="UP000242084"/>
    </source>
</evidence>
<sequence>MSESKALVRGTFLLTASILITKILGILYLIPFYAIIGDEKNLAPFTYAYQPYTIMITIATAGVPLAAAKYVSKYNALGAHKVSQKLYRSSFVVMITSGVVGFLILYLLSPTIAQLTLANKEGIEGGWTVEDITTVIRTISFVVLFIPLLATWRGIFQGFNSMGPTAVSEVTEQVARIAFILGGSYIVLNIMDGSVLVANQVATFAAGIGAIVALLTLLYYWIKRRHLIKAEVAQDTSDIDVSYFNIYKEIIKYSIPFVIVSLCFPIINLIDQFTHNTGLAMDGVNSELQDIYFTMLSMTTNKIVMIPTSLAAGFAVSLIPFITNTYNSGRIDAMHHQIRKSLGVLLYLTIPASIGIMVLAQPLYNVFYNYNLMGTEILFWYAPVSILIALLSVTASMLQGIDKQALTVWIVISALVIKAVINLPLVMVFHTLGAVLGTAIALLTAVVLNCIVLWKYADFNFNVTFYHTLRITLYTIIMVLFVEVSYFVLTLFIDQTSKIGALIILIVGGIVGMIVYGYLTMRSRLADEFLGDITSKIRRKIKWV</sequence>
<keyword evidence="8" id="KW-1185">Reference proteome</keyword>
<evidence type="ECO:0000313" key="7">
    <source>
        <dbReference type="EMBL" id="SNV63905.1"/>
    </source>
</evidence>
<keyword evidence="4 6" id="KW-1133">Transmembrane helix</keyword>
<feature type="transmembrane region" description="Helical" evidence="6">
    <location>
        <begin position="377"/>
        <end position="398"/>
    </location>
</feature>
<evidence type="ECO:0000256" key="1">
    <source>
        <dbReference type="ARBA" id="ARBA00004651"/>
    </source>
</evidence>
<dbReference type="AlphaFoldDB" id="A0A239YYB2"/>
<organism evidence="7 8">
    <name type="scientific">Mammaliicoccus stepanovicii</name>
    <dbReference type="NCBI Taxonomy" id="643214"/>
    <lineage>
        <taxon>Bacteria</taxon>
        <taxon>Bacillati</taxon>
        <taxon>Bacillota</taxon>
        <taxon>Bacilli</taxon>
        <taxon>Bacillales</taxon>
        <taxon>Staphylococcaceae</taxon>
        <taxon>Mammaliicoccus</taxon>
    </lineage>
</organism>
<dbReference type="PANTHER" id="PTHR30250">
    <property type="entry name" value="PST FAMILY PREDICTED COLANIC ACID TRANSPORTER"/>
    <property type="match status" value="1"/>
</dbReference>
<dbReference type="OrthoDB" id="9775950at2"/>
<dbReference type="GO" id="GO:0005886">
    <property type="term" value="C:plasma membrane"/>
    <property type="evidence" value="ECO:0007669"/>
    <property type="project" value="UniProtKB-SubCell"/>
</dbReference>